<evidence type="ECO:0000313" key="6">
    <source>
        <dbReference type="EMBL" id="GLI39046.1"/>
    </source>
</evidence>
<dbReference type="InterPro" id="IPR050954">
    <property type="entry name" value="ET_IronSulfur_Cluster-Binding"/>
</dbReference>
<dbReference type="AlphaFoldDB" id="A0A9W6LE19"/>
<comment type="caution">
    <text evidence="6">The sequence shown here is derived from an EMBL/GenBank/DDBJ whole genome shotgun (WGS) entry which is preliminary data.</text>
</comment>
<dbReference type="Pfam" id="PF13247">
    <property type="entry name" value="Fer4_11"/>
    <property type="match status" value="1"/>
</dbReference>
<sequence length="237" mass="27053">MEKMTSQYRWGMVVDLDRCTGCGACVVACQAENNVAICGKKEISEGRNMHWLRIERFWVGKYPDVRARFLPVLCQHCQDAPCEPVCPVYASYHNPDGLNGQVYNRCVGTRYCGNNCPYAVRVFNFYNHEWPKPLDNQLSPDMTVRTRGVMEKCTFCVQRIRRAKEDAKSENRAIRDGEIQPACAQTCPTDALVFGNMADPRSRVAILSRSPRRFRLLEHLGTHPSIYYLKGGGREHV</sequence>
<organism evidence="6 7">
    <name type="scientific">Geobacter hydrogenophilus</name>
    <dbReference type="NCBI Taxonomy" id="40983"/>
    <lineage>
        <taxon>Bacteria</taxon>
        <taxon>Pseudomonadati</taxon>
        <taxon>Thermodesulfobacteriota</taxon>
        <taxon>Desulfuromonadia</taxon>
        <taxon>Geobacterales</taxon>
        <taxon>Geobacteraceae</taxon>
        <taxon>Geobacter</taxon>
    </lineage>
</organism>
<evidence type="ECO:0000256" key="4">
    <source>
        <dbReference type="ARBA" id="ARBA00023014"/>
    </source>
</evidence>
<dbReference type="EMBL" id="BSDS01000002">
    <property type="protein sequence ID" value="GLI39046.1"/>
    <property type="molecule type" value="Genomic_DNA"/>
</dbReference>
<reference evidence="6" key="1">
    <citation type="submission" date="2022-12" db="EMBL/GenBank/DDBJ databases">
        <title>Reference genome sequencing for broad-spectrum identification of bacterial and archaeal isolates by mass spectrometry.</title>
        <authorList>
            <person name="Sekiguchi Y."/>
            <person name="Tourlousse D.M."/>
        </authorList>
    </citation>
    <scope>NUCLEOTIDE SEQUENCE</scope>
    <source>
        <strain evidence="6">H2</strain>
    </source>
</reference>
<proteinExistence type="predicted"/>
<dbReference type="RefSeq" id="WP_214185326.1">
    <property type="nucleotide sequence ID" value="NZ_BSDS01000002.1"/>
</dbReference>
<dbReference type="PROSITE" id="PS51379">
    <property type="entry name" value="4FE4S_FER_2"/>
    <property type="match status" value="1"/>
</dbReference>
<evidence type="ECO:0000256" key="2">
    <source>
        <dbReference type="ARBA" id="ARBA00022723"/>
    </source>
</evidence>
<accession>A0A9W6LE19</accession>
<dbReference type="CDD" id="cd10551">
    <property type="entry name" value="PsrB"/>
    <property type="match status" value="1"/>
</dbReference>
<name>A0A9W6LE19_9BACT</name>
<protein>
    <recommendedName>
        <fullName evidence="5">4Fe-4S ferredoxin-type domain-containing protein</fullName>
    </recommendedName>
</protein>
<keyword evidence="4" id="KW-0411">Iron-sulfur</keyword>
<keyword evidence="1" id="KW-0004">4Fe-4S</keyword>
<keyword evidence="7" id="KW-1185">Reference proteome</keyword>
<dbReference type="Proteomes" id="UP001144352">
    <property type="component" value="Unassembled WGS sequence"/>
</dbReference>
<gene>
    <name evidence="6" type="ORF">GHYDROH2_25470</name>
</gene>
<keyword evidence="3" id="KW-0408">Iron</keyword>
<dbReference type="PANTHER" id="PTHR43177">
    <property type="entry name" value="PROTEIN NRFC"/>
    <property type="match status" value="1"/>
</dbReference>
<feature type="domain" description="4Fe-4S ferredoxin-type" evidence="5">
    <location>
        <begin position="10"/>
        <end position="40"/>
    </location>
</feature>
<dbReference type="Pfam" id="PF12797">
    <property type="entry name" value="Fer4_2"/>
    <property type="match status" value="1"/>
</dbReference>
<dbReference type="PANTHER" id="PTHR43177:SF3">
    <property type="entry name" value="PROTEIN NRFC HOMOLOG"/>
    <property type="match status" value="1"/>
</dbReference>
<evidence type="ECO:0000259" key="5">
    <source>
        <dbReference type="PROSITE" id="PS51379"/>
    </source>
</evidence>
<evidence type="ECO:0000256" key="3">
    <source>
        <dbReference type="ARBA" id="ARBA00023004"/>
    </source>
</evidence>
<keyword evidence="2" id="KW-0479">Metal-binding</keyword>
<dbReference type="InterPro" id="IPR017896">
    <property type="entry name" value="4Fe4S_Fe-S-bd"/>
</dbReference>
<dbReference type="GO" id="GO:0051539">
    <property type="term" value="F:4 iron, 4 sulfur cluster binding"/>
    <property type="evidence" value="ECO:0007669"/>
    <property type="project" value="UniProtKB-KW"/>
</dbReference>
<dbReference type="Gene3D" id="3.30.70.20">
    <property type="match status" value="2"/>
</dbReference>
<evidence type="ECO:0000256" key="1">
    <source>
        <dbReference type="ARBA" id="ARBA00022485"/>
    </source>
</evidence>
<dbReference type="GO" id="GO:0046872">
    <property type="term" value="F:metal ion binding"/>
    <property type="evidence" value="ECO:0007669"/>
    <property type="project" value="UniProtKB-KW"/>
</dbReference>
<evidence type="ECO:0000313" key="7">
    <source>
        <dbReference type="Proteomes" id="UP001144352"/>
    </source>
</evidence>
<dbReference type="SUPFAM" id="SSF54862">
    <property type="entry name" value="4Fe-4S ferredoxins"/>
    <property type="match status" value="1"/>
</dbReference>